<reference evidence="1" key="2">
    <citation type="journal article" date="2015" name="Data Brief">
        <title>Shoot transcriptome of the giant reed, Arundo donax.</title>
        <authorList>
            <person name="Barrero R.A."/>
            <person name="Guerrero F.D."/>
            <person name="Moolhuijzen P."/>
            <person name="Goolsby J.A."/>
            <person name="Tidwell J."/>
            <person name="Bellgard S.E."/>
            <person name="Bellgard M.I."/>
        </authorList>
    </citation>
    <scope>NUCLEOTIDE SEQUENCE</scope>
    <source>
        <tissue evidence="1">Shoot tissue taken approximately 20 cm above the soil surface</tissue>
    </source>
</reference>
<reference evidence="1" key="1">
    <citation type="submission" date="2014-09" db="EMBL/GenBank/DDBJ databases">
        <authorList>
            <person name="Magalhaes I.L.F."/>
            <person name="Oliveira U."/>
            <person name="Santos F.R."/>
            <person name="Vidigal T.H.D.A."/>
            <person name="Brescovit A.D."/>
            <person name="Santos A.J."/>
        </authorList>
    </citation>
    <scope>NUCLEOTIDE SEQUENCE</scope>
    <source>
        <tissue evidence="1">Shoot tissue taken approximately 20 cm above the soil surface</tissue>
    </source>
</reference>
<sequence>MGLLCGYVPPS</sequence>
<name>A0A0A8Z1Y7_ARUDO</name>
<protein>
    <submittedName>
        <fullName evidence="1">Uncharacterized protein</fullName>
    </submittedName>
</protein>
<organism evidence="1">
    <name type="scientific">Arundo donax</name>
    <name type="common">Giant reed</name>
    <name type="synonym">Donax arundinaceus</name>
    <dbReference type="NCBI Taxonomy" id="35708"/>
    <lineage>
        <taxon>Eukaryota</taxon>
        <taxon>Viridiplantae</taxon>
        <taxon>Streptophyta</taxon>
        <taxon>Embryophyta</taxon>
        <taxon>Tracheophyta</taxon>
        <taxon>Spermatophyta</taxon>
        <taxon>Magnoliopsida</taxon>
        <taxon>Liliopsida</taxon>
        <taxon>Poales</taxon>
        <taxon>Poaceae</taxon>
        <taxon>PACMAD clade</taxon>
        <taxon>Arundinoideae</taxon>
        <taxon>Arundineae</taxon>
        <taxon>Arundo</taxon>
    </lineage>
</organism>
<evidence type="ECO:0000313" key="1">
    <source>
        <dbReference type="EMBL" id="JAD31668.1"/>
    </source>
</evidence>
<proteinExistence type="predicted"/>
<accession>A0A0A8Z1Y7</accession>
<dbReference type="EMBL" id="GBRH01266227">
    <property type="protein sequence ID" value="JAD31668.1"/>
    <property type="molecule type" value="Transcribed_RNA"/>
</dbReference>